<dbReference type="OrthoDB" id="9805728at2"/>
<accession>A0A2P6MJP1</accession>
<keyword evidence="4" id="KW-1185">Reference proteome</keyword>
<dbReference type="InterPro" id="IPR036866">
    <property type="entry name" value="RibonucZ/Hydroxyglut_hydro"/>
</dbReference>
<feature type="domain" description="Metallo-beta-lactamase" evidence="2">
    <location>
        <begin position="19"/>
        <end position="216"/>
    </location>
</feature>
<dbReference type="PANTHER" id="PTHR43546:SF9">
    <property type="entry name" value="L-ASCORBATE-6-PHOSPHATE LACTONASE ULAG-RELATED"/>
    <property type="match status" value="1"/>
</dbReference>
<dbReference type="Proteomes" id="UP000243650">
    <property type="component" value="Unassembled WGS sequence"/>
</dbReference>
<comment type="caution">
    <text evidence="3">The sequence shown here is derived from an EMBL/GenBank/DDBJ whole genome shotgun (WGS) entry which is preliminary data.</text>
</comment>
<gene>
    <name evidence="3" type="ORF">C6I21_03865</name>
</gene>
<reference evidence="3 4" key="1">
    <citation type="submission" date="2018-03" db="EMBL/GenBank/DDBJ databases">
        <title>Bacillus urumqiensis sp. nov., a moderately haloalkaliphilic bacterium isolated from a salt lake.</title>
        <authorList>
            <person name="Zhao B."/>
            <person name="Liao Z."/>
        </authorList>
    </citation>
    <scope>NUCLEOTIDE SEQUENCE [LARGE SCALE GENOMIC DNA]</scope>
    <source>
        <strain evidence="3 4">BZ-SZ-XJ18</strain>
    </source>
</reference>
<dbReference type="EMBL" id="PVNS01000003">
    <property type="protein sequence ID" value="PRO66487.1"/>
    <property type="molecule type" value="Genomic_DNA"/>
</dbReference>
<evidence type="ECO:0000259" key="2">
    <source>
        <dbReference type="Pfam" id="PF12706"/>
    </source>
</evidence>
<dbReference type="RefSeq" id="WP_105958125.1">
    <property type="nucleotide sequence ID" value="NZ_PVNS01000003.1"/>
</dbReference>
<dbReference type="Pfam" id="PF12706">
    <property type="entry name" value="Lactamase_B_2"/>
    <property type="match status" value="1"/>
</dbReference>
<dbReference type="InterPro" id="IPR050114">
    <property type="entry name" value="UPF0173_UPF0282_UlaG_hydrolase"/>
</dbReference>
<evidence type="ECO:0000313" key="3">
    <source>
        <dbReference type="EMBL" id="PRO66487.1"/>
    </source>
</evidence>
<evidence type="ECO:0000256" key="1">
    <source>
        <dbReference type="ARBA" id="ARBA00022801"/>
    </source>
</evidence>
<dbReference type="InterPro" id="IPR001279">
    <property type="entry name" value="Metallo-B-lactamas"/>
</dbReference>
<keyword evidence="1" id="KW-0378">Hydrolase</keyword>
<dbReference type="PANTHER" id="PTHR43546">
    <property type="entry name" value="UPF0173 METAL-DEPENDENT HYDROLASE MJ1163-RELATED"/>
    <property type="match status" value="1"/>
</dbReference>
<evidence type="ECO:0000313" key="4">
    <source>
        <dbReference type="Proteomes" id="UP000243650"/>
    </source>
</evidence>
<protein>
    <recommendedName>
        <fullName evidence="2">Metallo-beta-lactamase domain-containing protein</fullName>
    </recommendedName>
</protein>
<dbReference type="GO" id="GO:0016787">
    <property type="term" value="F:hydrolase activity"/>
    <property type="evidence" value="ECO:0007669"/>
    <property type="project" value="UniProtKB-KW"/>
</dbReference>
<dbReference type="AlphaFoldDB" id="A0A2P6MJP1"/>
<name>A0A2P6MJP1_ALKUR</name>
<dbReference type="Gene3D" id="3.60.15.10">
    <property type="entry name" value="Ribonuclease Z/Hydroxyacylglutathione hydrolase-like"/>
    <property type="match status" value="1"/>
</dbReference>
<proteinExistence type="predicted"/>
<dbReference type="SUPFAM" id="SSF56281">
    <property type="entry name" value="Metallo-hydrolase/oxidoreductase"/>
    <property type="match status" value="1"/>
</dbReference>
<organism evidence="3 4">
    <name type="scientific">Alkalicoccus urumqiensis</name>
    <name type="common">Bacillus urumqiensis</name>
    <dbReference type="NCBI Taxonomy" id="1548213"/>
    <lineage>
        <taxon>Bacteria</taxon>
        <taxon>Bacillati</taxon>
        <taxon>Bacillota</taxon>
        <taxon>Bacilli</taxon>
        <taxon>Bacillales</taxon>
        <taxon>Bacillaceae</taxon>
        <taxon>Alkalicoccus</taxon>
    </lineage>
</organism>
<sequence>MHIQLIRNATLKVTYADKTFLIDPMLGSQGAYEPFPNAARQDQYNPLAPLPEPVEAVLDGVDAVIVTHLHLDHWDPAAAEAVPNELPLFVQNETDKTTIEEAGFTNVTVLGEPSSFDGIRLDKTDGEHGRGEILKMTGEVCGVVFSHPSEKTLYIAGDTVWNEKVRAEIDRHAPEVIVVNAGDNQFHEGGPLVMGAEDVRQTAEQAPKAAVVAVHMEAVNHWMLSRETLRYSAEAHGYADRLSVPEDGETLRF</sequence>